<dbReference type="RefSeq" id="WP_201079121.1">
    <property type="nucleotide sequence ID" value="NZ_CP067420.1"/>
</dbReference>
<dbReference type="EMBL" id="CP067420">
    <property type="protein sequence ID" value="QQP91327.1"/>
    <property type="molecule type" value="Genomic_DNA"/>
</dbReference>
<dbReference type="CDD" id="cd07389">
    <property type="entry name" value="MPP_PhoD"/>
    <property type="match status" value="1"/>
</dbReference>
<dbReference type="InterPro" id="IPR018946">
    <property type="entry name" value="PhoD-like_MPP"/>
</dbReference>
<gene>
    <name evidence="2" type="ORF">IGS68_09015</name>
</gene>
<dbReference type="PANTHER" id="PTHR43606">
    <property type="entry name" value="PHOSPHATASE, PUTATIVE (AFU_ORTHOLOGUE AFUA_6G08710)-RELATED"/>
    <property type="match status" value="1"/>
</dbReference>
<protein>
    <submittedName>
        <fullName evidence="2">Alkaline phosphatase family protein</fullName>
    </submittedName>
</protein>
<accession>A0ABX7BAB2</accession>
<reference evidence="2" key="1">
    <citation type="submission" date="2021-02" db="EMBL/GenBank/DDBJ databases">
        <title>Skermanella TT6 skin isolate.</title>
        <authorList>
            <person name="Lee K."/>
            <person name="Ganzorig M."/>
        </authorList>
    </citation>
    <scope>NUCLEOTIDE SEQUENCE</scope>
    <source>
        <strain evidence="2">TT6</strain>
    </source>
</reference>
<evidence type="ECO:0000313" key="3">
    <source>
        <dbReference type="Proteomes" id="UP000595197"/>
    </source>
</evidence>
<sequence length="530" mass="58750">MDRGTDLSSSGRTIGVGAIVSEGGKALKSPPAFYFRLHREFDRTGTFFLGRDLCITQYTYADDGSRTPAPGQSPAPLKADTVYRVRLGTLVMDDAFPDDEMVADREIARRLPPAKVWIPDLLNLPEESAEAQFRTFPAGSADMLNFLMGSCRYPGLLWGVKRSDRIFGPMADLAKGGAGAPMFTLMTGDQIYADMFNRVVPVGRADDYVEFQDRYANAFGSPNMRRLLRSMPSYMILDDHEIEDNWAQDRIRDRRKRVLFTLAIGAYMSYQWSHGPRTWDRLLYYKFDCAGFPFFALDTRTQRYKDDRPDSIDDNQLLGRPALVPGEETQLSRLLARLKDCQERLGNIPKFIVSPNVFVPNNISERTGAGKTGLDKSDSWPAFPATRAAILGCIVDHGVQNVVFLSGDIHCANVAEMSFDGAGTASGIKAFAITSSAFYWPFPFADGSPSDYVHDSKAAAQSDTFTISPGLTMDYRAWGFTQEDNFCQVAVDRANARIAVTAIDNRGRPIPVADEAGGTVMQSVLGLVRW</sequence>
<organism evidence="2 3">
    <name type="scientific">Skermanella cutis</name>
    <dbReference type="NCBI Taxonomy" id="2775420"/>
    <lineage>
        <taxon>Bacteria</taxon>
        <taxon>Pseudomonadati</taxon>
        <taxon>Pseudomonadota</taxon>
        <taxon>Alphaproteobacteria</taxon>
        <taxon>Rhodospirillales</taxon>
        <taxon>Azospirillaceae</taxon>
        <taxon>Skermanella</taxon>
    </lineage>
</organism>
<keyword evidence="3" id="KW-1185">Reference proteome</keyword>
<dbReference type="InterPro" id="IPR029052">
    <property type="entry name" value="Metallo-depent_PP-like"/>
</dbReference>
<dbReference type="InterPro" id="IPR038607">
    <property type="entry name" value="PhoD-like_sf"/>
</dbReference>
<dbReference type="PANTHER" id="PTHR43606:SF2">
    <property type="entry name" value="ALKALINE PHOSPHATASE FAMILY PROTEIN (AFU_ORTHOLOGUE AFUA_5G03860)"/>
    <property type="match status" value="1"/>
</dbReference>
<evidence type="ECO:0000313" key="2">
    <source>
        <dbReference type="EMBL" id="QQP91327.1"/>
    </source>
</evidence>
<name>A0ABX7BAB2_9PROT</name>
<evidence type="ECO:0000259" key="1">
    <source>
        <dbReference type="Pfam" id="PF09423"/>
    </source>
</evidence>
<feature type="domain" description="PhoD-like phosphatase metallophosphatase" evidence="1">
    <location>
        <begin position="176"/>
        <end position="420"/>
    </location>
</feature>
<dbReference type="Pfam" id="PF09423">
    <property type="entry name" value="PhoD"/>
    <property type="match status" value="1"/>
</dbReference>
<dbReference type="InterPro" id="IPR052900">
    <property type="entry name" value="Phospholipid_Metab_Enz"/>
</dbReference>
<dbReference type="Gene3D" id="3.60.21.70">
    <property type="entry name" value="PhoD-like phosphatase"/>
    <property type="match status" value="1"/>
</dbReference>
<dbReference type="SUPFAM" id="SSF56300">
    <property type="entry name" value="Metallo-dependent phosphatases"/>
    <property type="match status" value="1"/>
</dbReference>
<dbReference type="Proteomes" id="UP000595197">
    <property type="component" value="Chromosome"/>
</dbReference>
<proteinExistence type="predicted"/>